<evidence type="ECO:0000256" key="7">
    <source>
        <dbReference type="ARBA" id="ARBA00023270"/>
    </source>
</evidence>
<keyword evidence="2" id="KW-0210">Decarboxylase</keyword>
<dbReference type="EMBL" id="CM001555">
    <property type="protein sequence ID" value="EJG06978.1"/>
    <property type="molecule type" value="Genomic_DNA"/>
</dbReference>
<evidence type="ECO:0000256" key="3">
    <source>
        <dbReference type="ARBA" id="ARBA00022813"/>
    </source>
</evidence>
<sequence length="166" mass="18702">MPPEFSPEGVVIKMTETDIRNQADMLNVNETVNYWDSLSDDEIIKKYNEQGSWGLYTSVDLKDCDPAAIRDADLIKRFIVELCDLIDMKRFGEPTVVHFGPCAKVAGYSMTQLIETSLISGHFANDTNAAYLDIFSCKAYGPKQMAEFCKKFFGASSMTTHVLFRD</sequence>
<evidence type="ECO:0000256" key="5">
    <source>
        <dbReference type="ARBA" id="ARBA00023145"/>
    </source>
</evidence>
<dbReference type="HOGENOM" id="CLU_136002_0_0_2"/>
<organism evidence="9 10">
    <name type="scientific">Methanofollis liminatans DSM 4140</name>
    <dbReference type="NCBI Taxonomy" id="28892"/>
    <lineage>
        <taxon>Archaea</taxon>
        <taxon>Methanobacteriati</taxon>
        <taxon>Methanobacteriota</taxon>
        <taxon>Stenosarchaea group</taxon>
        <taxon>Methanomicrobia</taxon>
        <taxon>Methanomicrobiales</taxon>
        <taxon>Methanomicrobiaceae</taxon>
        <taxon>Methanofollis</taxon>
    </lineage>
</organism>
<evidence type="ECO:0000313" key="9">
    <source>
        <dbReference type="EMBL" id="EJG06978.1"/>
    </source>
</evidence>
<dbReference type="GO" id="GO:0008295">
    <property type="term" value="P:spermidine biosynthetic process"/>
    <property type="evidence" value="ECO:0007669"/>
    <property type="project" value="InterPro"/>
</dbReference>
<keyword evidence="7" id="KW-0704">Schiff base</keyword>
<dbReference type="Pfam" id="PF02675">
    <property type="entry name" value="AdoMet_dc"/>
    <property type="match status" value="1"/>
</dbReference>
<keyword evidence="8" id="KW-0670">Pyruvate</keyword>
<dbReference type="GO" id="GO:0004014">
    <property type="term" value="F:adenosylmethionine decarboxylase activity"/>
    <property type="evidence" value="ECO:0007669"/>
    <property type="project" value="InterPro"/>
</dbReference>
<dbReference type="InterPro" id="IPR003826">
    <property type="entry name" value="AdoMetDC_fam_prok"/>
</dbReference>
<reference evidence="9 10" key="1">
    <citation type="submission" date="2011-08" db="EMBL/GenBank/DDBJ databases">
        <title>The complete genome of Methanofollis liminatans DSM 4140.</title>
        <authorList>
            <consortium name="US DOE Joint Genome Institute (JGI-PGF)"/>
            <person name="Lucas S."/>
            <person name="Han J."/>
            <person name="Lapidus A."/>
            <person name="Bruce D."/>
            <person name="Goodwin L."/>
            <person name="Pitluck S."/>
            <person name="Peters L."/>
            <person name="Kyrpides N."/>
            <person name="Mavromatis K."/>
            <person name="Ivanova N."/>
            <person name="Mikhailova N."/>
            <person name="Lu M."/>
            <person name="Detter J.C."/>
            <person name="Tapia R."/>
            <person name="Han C."/>
            <person name="Land M."/>
            <person name="Hauser L."/>
            <person name="Markowitz V."/>
            <person name="Cheng J.-F."/>
            <person name="Hugenholtz P."/>
            <person name="Woyke T."/>
            <person name="Wu D."/>
            <person name="Spring S."/>
            <person name="Schuler E."/>
            <person name="Brambilla E."/>
            <person name="Klenk H.-P."/>
            <person name="Eisen J.A."/>
        </authorList>
    </citation>
    <scope>NUCLEOTIDE SEQUENCE [LARGE SCALE GENOMIC DNA]</scope>
    <source>
        <strain evidence="9 10">DSM 4140</strain>
    </source>
</reference>
<evidence type="ECO:0000256" key="2">
    <source>
        <dbReference type="ARBA" id="ARBA00022793"/>
    </source>
</evidence>
<name>J1APY2_9EURY</name>
<gene>
    <name evidence="9" type="ORF">Metli_1020</name>
</gene>
<accession>J1APY2</accession>
<dbReference type="Gene3D" id="3.60.90.10">
    <property type="entry name" value="S-adenosylmethionine decarboxylase"/>
    <property type="match status" value="1"/>
</dbReference>
<keyword evidence="4" id="KW-0620">Polyamine biosynthesis</keyword>
<keyword evidence="6" id="KW-0456">Lyase</keyword>
<evidence type="ECO:0000256" key="1">
    <source>
        <dbReference type="ARBA" id="ARBA00001928"/>
    </source>
</evidence>
<dbReference type="STRING" id="28892.Metli_1020"/>
<keyword evidence="5" id="KW-0865">Zymogen</keyword>
<protein>
    <submittedName>
        <fullName evidence="9">S-adenosylmethionine decarboxylase related protein</fullName>
    </submittedName>
</protein>
<dbReference type="SUPFAM" id="SSF56276">
    <property type="entry name" value="S-adenosylmethionine decarboxylase"/>
    <property type="match status" value="1"/>
</dbReference>
<keyword evidence="10" id="KW-1185">Reference proteome</keyword>
<dbReference type="InterPro" id="IPR016067">
    <property type="entry name" value="S-AdoMet_deCO2ase_core"/>
</dbReference>
<evidence type="ECO:0000256" key="4">
    <source>
        <dbReference type="ARBA" id="ARBA00023115"/>
    </source>
</evidence>
<keyword evidence="3" id="KW-0068">Autocatalytic cleavage</keyword>
<evidence type="ECO:0000256" key="6">
    <source>
        <dbReference type="ARBA" id="ARBA00023239"/>
    </source>
</evidence>
<evidence type="ECO:0000313" key="10">
    <source>
        <dbReference type="Proteomes" id="UP000005095"/>
    </source>
</evidence>
<evidence type="ECO:0000256" key="8">
    <source>
        <dbReference type="ARBA" id="ARBA00023317"/>
    </source>
</evidence>
<dbReference type="AlphaFoldDB" id="J1APY2"/>
<dbReference type="Proteomes" id="UP000005095">
    <property type="component" value="Chromosome"/>
</dbReference>
<proteinExistence type="predicted"/>
<comment type="cofactor">
    <cofactor evidence="1">
        <name>pyruvate</name>
        <dbReference type="ChEBI" id="CHEBI:15361"/>
    </cofactor>
</comment>